<dbReference type="CDD" id="cd01948">
    <property type="entry name" value="EAL"/>
    <property type="match status" value="1"/>
</dbReference>
<feature type="domain" description="EAL" evidence="7">
    <location>
        <begin position="853"/>
        <end position="1107"/>
    </location>
</feature>
<dbReference type="InterPro" id="IPR001633">
    <property type="entry name" value="EAL_dom"/>
</dbReference>
<dbReference type="Proteomes" id="UP000737171">
    <property type="component" value="Unassembled WGS sequence"/>
</dbReference>
<dbReference type="PANTHER" id="PTHR44757:SF2">
    <property type="entry name" value="BIOFILM ARCHITECTURE MAINTENANCE PROTEIN MBAA"/>
    <property type="match status" value="1"/>
</dbReference>
<dbReference type="Pfam" id="PF00563">
    <property type="entry name" value="EAL"/>
    <property type="match status" value="1"/>
</dbReference>
<comment type="caution">
    <text evidence="9">The sequence shown here is derived from an EMBL/GenBank/DDBJ whole genome shotgun (WGS) entry which is preliminary data.</text>
</comment>
<keyword evidence="10" id="KW-1185">Reference proteome</keyword>
<evidence type="ECO:0000256" key="1">
    <source>
        <dbReference type="ARBA" id="ARBA00004370"/>
    </source>
</evidence>
<evidence type="ECO:0000256" key="5">
    <source>
        <dbReference type="SAM" id="Phobius"/>
    </source>
</evidence>
<feature type="domain" description="GGDEF" evidence="8">
    <location>
        <begin position="711"/>
        <end position="844"/>
    </location>
</feature>
<dbReference type="SMART" id="SM00267">
    <property type="entry name" value="GGDEF"/>
    <property type="match status" value="1"/>
</dbReference>
<dbReference type="InterPro" id="IPR029016">
    <property type="entry name" value="GAF-like_dom_sf"/>
</dbReference>
<gene>
    <name evidence="9" type="ORF">HLB44_25130</name>
</gene>
<evidence type="ECO:0000259" key="7">
    <source>
        <dbReference type="PROSITE" id="PS50883"/>
    </source>
</evidence>
<dbReference type="Gene3D" id="3.30.450.350">
    <property type="entry name" value="CHASE domain"/>
    <property type="match status" value="1"/>
</dbReference>
<dbReference type="PANTHER" id="PTHR44757">
    <property type="entry name" value="DIGUANYLATE CYCLASE DGCP"/>
    <property type="match status" value="1"/>
</dbReference>
<organism evidence="9 10">
    <name type="scientific">Pseudaquabacterium terrae</name>
    <dbReference type="NCBI Taxonomy" id="2732868"/>
    <lineage>
        <taxon>Bacteria</taxon>
        <taxon>Pseudomonadati</taxon>
        <taxon>Pseudomonadota</taxon>
        <taxon>Betaproteobacteria</taxon>
        <taxon>Burkholderiales</taxon>
        <taxon>Sphaerotilaceae</taxon>
        <taxon>Pseudaquabacterium</taxon>
    </lineage>
</organism>
<comment type="subcellular location">
    <subcellularLocation>
        <location evidence="1">Membrane</location>
    </subcellularLocation>
</comment>
<evidence type="ECO:0000259" key="8">
    <source>
        <dbReference type="PROSITE" id="PS50887"/>
    </source>
</evidence>
<name>A0ABX2EP04_9BURK</name>
<dbReference type="Gene3D" id="3.30.70.270">
    <property type="match status" value="1"/>
</dbReference>
<dbReference type="Pfam" id="PF03924">
    <property type="entry name" value="CHASE"/>
    <property type="match status" value="1"/>
</dbReference>
<dbReference type="Pfam" id="PF00990">
    <property type="entry name" value="GGDEF"/>
    <property type="match status" value="1"/>
</dbReference>
<dbReference type="SUPFAM" id="SSF141868">
    <property type="entry name" value="EAL domain-like"/>
    <property type="match status" value="1"/>
</dbReference>
<dbReference type="InterPro" id="IPR052155">
    <property type="entry name" value="Biofilm_reg_signaling"/>
</dbReference>
<protein>
    <submittedName>
        <fullName evidence="9">EAL domain-containing protein</fullName>
    </submittedName>
</protein>
<dbReference type="SMART" id="SM00052">
    <property type="entry name" value="EAL"/>
    <property type="match status" value="1"/>
</dbReference>
<dbReference type="InterPro" id="IPR013655">
    <property type="entry name" value="PAS_fold_3"/>
</dbReference>
<dbReference type="RefSeq" id="WP_173129051.1">
    <property type="nucleotide sequence ID" value="NZ_JABRWJ010000008.1"/>
</dbReference>
<evidence type="ECO:0000313" key="9">
    <source>
        <dbReference type="EMBL" id="NRF70297.1"/>
    </source>
</evidence>
<feature type="transmembrane region" description="Helical" evidence="5">
    <location>
        <begin position="348"/>
        <end position="368"/>
    </location>
</feature>
<keyword evidence="2 5" id="KW-0812">Transmembrane</keyword>
<evidence type="ECO:0000259" key="6">
    <source>
        <dbReference type="PROSITE" id="PS50839"/>
    </source>
</evidence>
<dbReference type="PROSITE" id="PS50887">
    <property type="entry name" value="GGDEF"/>
    <property type="match status" value="1"/>
</dbReference>
<dbReference type="Pfam" id="PF08447">
    <property type="entry name" value="PAS_3"/>
    <property type="match status" value="1"/>
</dbReference>
<dbReference type="InterPro" id="IPR029787">
    <property type="entry name" value="Nucleotide_cyclase"/>
</dbReference>
<dbReference type="EMBL" id="JABRWJ010000008">
    <property type="protein sequence ID" value="NRF70297.1"/>
    <property type="molecule type" value="Genomic_DNA"/>
</dbReference>
<dbReference type="CDD" id="cd01949">
    <property type="entry name" value="GGDEF"/>
    <property type="match status" value="1"/>
</dbReference>
<evidence type="ECO:0000313" key="10">
    <source>
        <dbReference type="Proteomes" id="UP000737171"/>
    </source>
</evidence>
<dbReference type="Gene3D" id="3.30.450.20">
    <property type="entry name" value="PAS domain"/>
    <property type="match status" value="1"/>
</dbReference>
<dbReference type="SUPFAM" id="SSF55781">
    <property type="entry name" value="GAF domain-like"/>
    <property type="match status" value="1"/>
</dbReference>
<evidence type="ECO:0000256" key="3">
    <source>
        <dbReference type="ARBA" id="ARBA00022989"/>
    </source>
</evidence>
<dbReference type="InterPro" id="IPR000160">
    <property type="entry name" value="GGDEF_dom"/>
</dbReference>
<dbReference type="InterPro" id="IPR035919">
    <property type="entry name" value="EAL_sf"/>
</dbReference>
<dbReference type="InterPro" id="IPR042240">
    <property type="entry name" value="CHASE_sf"/>
</dbReference>
<dbReference type="InterPro" id="IPR006189">
    <property type="entry name" value="CHASE_dom"/>
</dbReference>
<sequence length="1130" mass="122056">MELERARPNGGPLVMPAIVLTIGAALSLALGLAARQEIVGGAQQRFDAQALELTLKIEDRFDAYSGALTGLRALFASSETVTRQQFRQYVAGLARSAEYAGFQVLNYAPHVPAADKAGFEARLRAEPGAGAQFARDFAISPAGERADYYPLTFIEPLEGNERALGRDLGAFPETLKALLESRDSGALASSGRIIAVQDRAGDVGLAMRLPVYRSGWPLDSVPARRAAYLGSVGAGFRVSELMRDMVFVQAASGWNVRVLDGGPLAGPPRGHGEIQRVEHPLAADAQLLFDSTPAEARTLGALPATARAGADDRFQRTLSFALGGRAWAVEVSAPAGALISTTAQALPWLLGIGGLAISVLLAGIVYSLTTSRRRAETIARDMTRHLRASEQQLEEAQHLAGLGSWVLDTTSGLLRCSDEARRILGFGDDLSSPGLAALLARVPAEERGSVDQRIAHAALYGGRVEFEHRLLLPDGSERWVQSIVEATEQGGPAVLRGTVRDDTQRSKAALRLRLEHEVAQRLIGDEEPVKVITAVLEAACRRLGWDGGAAWSAGEDGLARCGASWHLRGDTTVERFIALGSQRGYTRSEGVLGRAWTSAEPVSFDPREAEADLGQLADRAGLTAGLIVPMCSADSLTALEFFSRSARPVDAETIESLRAIAAQVDQYAQRKRAESRLRFVAGHDALTGLANRSTLQRDLVRAIFRSQRHRKSFAVMFIDLDCFKRINDTLGHGVGDALIKACGERLSRVLRGEDSAARFGGDEFVLIIEDLALPGDAAIVAEKVLACCAEPFVIDGAELHVTGSIGVSVYPEDGIDGEALLKNADTAMYRAKDKGGACYQFYTAAMNAHGNERLRLEADLRRALERGELQMHYQPKMNLRTQAIVGVEALMRWRHPVLGQVSPAQFIPIAEDTGLIVAMGRFALEAACADAQEWRRRGLPPVQMSVNLSPRQLTGATLVSDIAGVLQRSGLDPTLLELEITEGAMMKSPETAAALLHELRALGVGLAIDDFGTGYSSLSYLKRFPLSTVKIDRSFVRDLSTDPDARALANGIITLAHGLRMKVVAEGVETAEQLEHLRSQDCDEIQGYWLCKPMPAEQAYEFMAERRVPLPWQAEVNAVRHQTARGLVVH</sequence>
<dbReference type="InterPro" id="IPR000014">
    <property type="entry name" value="PAS"/>
</dbReference>
<proteinExistence type="predicted"/>
<feature type="domain" description="CHASE" evidence="6">
    <location>
        <begin position="77"/>
        <end position="246"/>
    </location>
</feature>
<keyword evidence="3 5" id="KW-1133">Transmembrane helix</keyword>
<dbReference type="SUPFAM" id="SSF55073">
    <property type="entry name" value="Nucleotide cyclase"/>
    <property type="match status" value="1"/>
</dbReference>
<accession>A0ABX2EP04</accession>
<dbReference type="InterPro" id="IPR043128">
    <property type="entry name" value="Rev_trsase/Diguanyl_cyclase"/>
</dbReference>
<dbReference type="PROSITE" id="PS50839">
    <property type="entry name" value="CHASE"/>
    <property type="match status" value="1"/>
</dbReference>
<evidence type="ECO:0000256" key="2">
    <source>
        <dbReference type="ARBA" id="ARBA00022692"/>
    </source>
</evidence>
<dbReference type="InterPro" id="IPR035965">
    <property type="entry name" value="PAS-like_dom_sf"/>
</dbReference>
<reference evidence="9 10" key="1">
    <citation type="submission" date="2020-05" db="EMBL/GenBank/DDBJ databases">
        <title>Aquincola sp. isolate from soil.</title>
        <authorList>
            <person name="Han J."/>
            <person name="Kim D.-U."/>
        </authorList>
    </citation>
    <scope>NUCLEOTIDE SEQUENCE [LARGE SCALE GENOMIC DNA]</scope>
    <source>
        <strain evidence="9 10">S2</strain>
    </source>
</reference>
<dbReference type="NCBIfam" id="TIGR00254">
    <property type="entry name" value="GGDEF"/>
    <property type="match status" value="1"/>
</dbReference>
<dbReference type="Gene3D" id="3.30.450.40">
    <property type="match status" value="1"/>
</dbReference>
<dbReference type="Gene3D" id="2.10.70.100">
    <property type="match status" value="1"/>
</dbReference>
<dbReference type="Gene3D" id="3.20.20.450">
    <property type="entry name" value="EAL domain"/>
    <property type="match status" value="1"/>
</dbReference>
<dbReference type="PROSITE" id="PS50883">
    <property type="entry name" value="EAL"/>
    <property type="match status" value="1"/>
</dbReference>
<evidence type="ECO:0000256" key="4">
    <source>
        <dbReference type="ARBA" id="ARBA00023136"/>
    </source>
</evidence>
<dbReference type="CDD" id="cd00130">
    <property type="entry name" value="PAS"/>
    <property type="match status" value="1"/>
</dbReference>
<dbReference type="SUPFAM" id="SSF55785">
    <property type="entry name" value="PYP-like sensor domain (PAS domain)"/>
    <property type="match status" value="1"/>
</dbReference>
<dbReference type="SMART" id="SM01079">
    <property type="entry name" value="CHASE"/>
    <property type="match status" value="1"/>
</dbReference>
<keyword evidence="4 5" id="KW-0472">Membrane</keyword>